<accession>D5PF02</accession>
<dbReference type="EMBL" id="ADNV01000328">
    <property type="protein sequence ID" value="EFG75380.1"/>
    <property type="molecule type" value="Genomic_DNA"/>
</dbReference>
<gene>
    <name evidence="1" type="ORF">HMPREF0591_4746</name>
</gene>
<sequence length="46" mass="4682">MSLLARSAIPAQAALASDDPPTAICPTLTFVLLASVLRETLVAESG</sequence>
<evidence type="ECO:0000313" key="1">
    <source>
        <dbReference type="EMBL" id="EFG75380.1"/>
    </source>
</evidence>
<protein>
    <submittedName>
        <fullName evidence="1">Uncharacterized protein</fullName>
    </submittedName>
</protein>
<dbReference type="HOGENOM" id="CLU_3186079_0_0_11"/>
<organism evidence="1 2">
    <name type="scientific">Mycobacterium parascrofulaceum ATCC BAA-614</name>
    <dbReference type="NCBI Taxonomy" id="525368"/>
    <lineage>
        <taxon>Bacteria</taxon>
        <taxon>Bacillati</taxon>
        <taxon>Actinomycetota</taxon>
        <taxon>Actinomycetes</taxon>
        <taxon>Mycobacteriales</taxon>
        <taxon>Mycobacteriaceae</taxon>
        <taxon>Mycobacterium</taxon>
        <taxon>Mycobacterium simiae complex</taxon>
    </lineage>
</organism>
<comment type="caution">
    <text evidence="1">The sequence shown here is derived from an EMBL/GenBank/DDBJ whole genome shotgun (WGS) entry which is preliminary data.</text>
</comment>
<proteinExistence type="predicted"/>
<keyword evidence="2" id="KW-1185">Reference proteome</keyword>
<dbReference type="Proteomes" id="UP000003653">
    <property type="component" value="Unassembled WGS sequence"/>
</dbReference>
<name>D5PF02_9MYCO</name>
<reference evidence="1 2" key="1">
    <citation type="submission" date="2010-04" db="EMBL/GenBank/DDBJ databases">
        <authorList>
            <person name="Muzny D."/>
            <person name="Qin X."/>
            <person name="Deng J."/>
            <person name="Jiang H."/>
            <person name="Liu Y."/>
            <person name="Qu J."/>
            <person name="Song X.-Z."/>
            <person name="Zhang L."/>
            <person name="Thornton R."/>
            <person name="Coyle M."/>
            <person name="Francisco L."/>
            <person name="Jackson L."/>
            <person name="Javaid M."/>
            <person name="Korchina V."/>
            <person name="Kovar C."/>
            <person name="Mata R."/>
            <person name="Mathew T."/>
            <person name="Ngo R."/>
            <person name="Nguyen L."/>
            <person name="Nguyen N."/>
            <person name="Okwuonu G."/>
            <person name="Ongeri F."/>
            <person name="Pham C."/>
            <person name="Simmons D."/>
            <person name="Wilczek-Boney K."/>
            <person name="Hale W."/>
            <person name="Jakkamsetti A."/>
            <person name="Pham P."/>
            <person name="Ruth R."/>
            <person name="San Lucas F."/>
            <person name="Warren J."/>
            <person name="Zhang J."/>
            <person name="Zhao Z."/>
            <person name="Zhou C."/>
            <person name="Zhu D."/>
            <person name="Lee S."/>
            <person name="Bess C."/>
            <person name="Blankenburg K."/>
            <person name="Forbes L."/>
            <person name="Fu Q."/>
            <person name="Gubbala S."/>
            <person name="Hirani K."/>
            <person name="Jayaseelan J.C."/>
            <person name="Lara F."/>
            <person name="Munidasa M."/>
            <person name="Palculict T."/>
            <person name="Patil S."/>
            <person name="Pu L.-L."/>
            <person name="Saada N."/>
            <person name="Tang L."/>
            <person name="Weissenberger G."/>
            <person name="Zhu Y."/>
            <person name="Hemphill L."/>
            <person name="Shang Y."/>
            <person name="Youmans B."/>
            <person name="Ayvaz T."/>
            <person name="Ross M."/>
            <person name="Santibanez J."/>
            <person name="Aqrawi P."/>
            <person name="Gross S."/>
            <person name="Joshi V."/>
            <person name="Fowler G."/>
            <person name="Nazareth L."/>
            <person name="Reid J."/>
            <person name="Worley K."/>
            <person name="Petrosino J."/>
            <person name="Highlander S."/>
            <person name="Gibbs R."/>
        </authorList>
    </citation>
    <scope>NUCLEOTIDE SEQUENCE [LARGE SCALE GENOMIC DNA]</scope>
    <source>
        <strain evidence="1 2">ATCC BAA-614</strain>
    </source>
</reference>
<dbReference type="AlphaFoldDB" id="D5PF02"/>
<evidence type="ECO:0000313" key="2">
    <source>
        <dbReference type="Proteomes" id="UP000003653"/>
    </source>
</evidence>